<dbReference type="OrthoDB" id="9151999at2"/>
<gene>
    <name evidence="2" type="ORF">FNB79_05685</name>
</gene>
<evidence type="ECO:0000259" key="1">
    <source>
        <dbReference type="Pfam" id="PF13521"/>
    </source>
</evidence>
<protein>
    <submittedName>
        <fullName evidence="2">ATP-binding protein</fullName>
    </submittedName>
</protein>
<keyword evidence="2" id="KW-0067">ATP-binding</keyword>
<dbReference type="PANTHER" id="PTHR37512:SF1">
    <property type="entry name" value="NADR_TTD14 AAA DOMAIN-CONTAINING PROTEIN"/>
    <property type="match status" value="1"/>
</dbReference>
<dbReference type="Proteomes" id="UP000319209">
    <property type="component" value="Chromosome"/>
</dbReference>
<dbReference type="KEGG" id="fop:FNB79_05685"/>
<dbReference type="InterPro" id="IPR052735">
    <property type="entry name" value="NAD_biosynth-regulator"/>
</dbReference>
<keyword evidence="3" id="KW-1185">Reference proteome</keyword>
<keyword evidence="2" id="KW-0547">Nucleotide-binding</keyword>
<dbReference type="InterPro" id="IPR038727">
    <property type="entry name" value="NadR/Ttd14_AAA_dom"/>
</dbReference>
<sequence>MEAYLKQKPSKNIKVVLFGPESTGKTVLARQLASHYKTVFVPEYSRTYALEKLKKNETLTEADVMPIAKGQIFLENELSQTAEKLLICDTNLLETKVYAEVYYNGFNNEILKASAIKNHYNLYFLTYIDIPWEADEVRDKPNERETMFQAFEKALIDYNKPYVLLKGTYKERFDLAVKHIDKLILKHS</sequence>
<reference evidence="2 3" key="1">
    <citation type="submission" date="2019-07" db="EMBL/GenBank/DDBJ databases">
        <title>Genome sequencing for Formosa sp. PS13.</title>
        <authorList>
            <person name="Park S.-J."/>
        </authorList>
    </citation>
    <scope>NUCLEOTIDE SEQUENCE [LARGE SCALE GENOMIC DNA]</scope>
    <source>
        <strain evidence="2 3">PS13</strain>
    </source>
</reference>
<dbReference type="Gene3D" id="3.40.50.300">
    <property type="entry name" value="P-loop containing nucleotide triphosphate hydrolases"/>
    <property type="match status" value="1"/>
</dbReference>
<dbReference type="RefSeq" id="WP_143380392.1">
    <property type="nucleotide sequence ID" value="NZ_CP041637.1"/>
</dbReference>
<evidence type="ECO:0000313" key="2">
    <source>
        <dbReference type="EMBL" id="QDO93489.1"/>
    </source>
</evidence>
<dbReference type="EMBL" id="CP041637">
    <property type="protein sequence ID" value="QDO93489.1"/>
    <property type="molecule type" value="Genomic_DNA"/>
</dbReference>
<dbReference type="InterPro" id="IPR027417">
    <property type="entry name" value="P-loop_NTPase"/>
</dbReference>
<organism evidence="2 3">
    <name type="scientific">Formosa sediminum</name>
    <dbReference type="NCBI Taxonomy" id="2594004"/>
    <lineage>
        <taxon>Bacteria</taxon>
        <taxon>Pseudomonadati</taxon>
        <taxon>Bacteroidota</taxon>
        <taxon>Flavobacteriia</taxon>
        <taxon>Flavobacteriales</taxon>
        <taxon>Flavobacteriaceae</taxon>
        <taxon>Formosa</taxon>
    </lineage>
</organism>
<evidence type="ECO:0000313" key="3">
    <source>
        <dbReference type="Proteomes" id="UP000319209"/>
    </source>
</evidence>
<dbReference type="AlphaFoldDB" id="A0A516GPR1"/>
<name>A0A516GPR1_9FLAO</name>
<dbReference type="PANTHER" id="PTHR37512">
    <property type="entry name" value="TRIFUNCTIONAL NAD BIOSYNTHESIS/REGULATOR PROTEIN NADR"/>
    <property type="match status" value="1"/>
</dbReference>
<dbReference type="SUPFAM" id="SSF52540">
    <property type="entry name" value="P-loop containing nucleoside triphosphate hydrolases"/>
    <property type="match status" value="1"/>
</dbReference>
<proteinExistence type="predicted"/>
<feature type="domain" description="NadR/Ttd14 AAA" evidence="1">
    <location>
        <begin position="14"/>
        <end position="172"/>
    </location>
</feature>
<accession>A0A516GPR1</accession>
<dbReference type="GO" id="GO:0005524">
    <property type="term" value="F:ATP binding"/>
    <property type="evidence" value="ECO:0007669"/>
    <property type="project" value="UniProtKB-KW"/>
</dbReference>
<dbReference type="Pfam" id="PF13521">
    <property type="entry name" value="AAA_28"/>
    <property type="match status" value="1"/>
</dbReference>